<dbReference type="PANTHER" id="PTHR43014">
    <property type="entry name" value="MERCURIC REDUCTASE"/>
    <property type="match status" value="1"/>
</dbReference>
<protein>
    <recommendedName>
        <fullName evidence="1">Pyridine nucleotide-disulphide oxidoreductase dimerisation domain-containing protein</fullName>
    </recommendedName>
</protein>
<evidence type="ECO:0000259" key="1">
    <source>
        <dbReference type="Pfam" id="PF02852"/>
    </source>
</evidence>
<name>A0ABY5AZD9_CLOSE</name>
<accession>A0ABY5AZD9</accession>
<feature type="domain" description="Pyridine nucleotide-disulphide oxidoreductase dimerisation" evidence="1">
    <location>
        <begin position="4"/>
        <end position="111"/>
    </location>
</feature>
<dbReference type="PANTHER" id="PTHR43014:SF4">
    <property type="entry name" value="PYRIDINE NUCLEOTIDE-DISULFIDE OXIDOREDUCTASE RCLA-RELATED"/>
    <property type="match status" value="1"/>
</dbReference>
<dbReference type="InterPro" id="IPR004099">
    <property type="entry name" value="Pyr_nucl-diS_OxRdtase_dimer"/>
</dbReference>
<evidence type="ECO:0000313" key="2">
    <source>
        <dbReference type="EMBL" id="USS00284.1"/>
    </source>
</evidence>
<keyword evidence="3" id="KW-1185">Reference proteome</keyword>
<dbReference type="SUPFAM" id="SSF55424">
    <property type="entry name" value="FAD/NAD-linked reductases, dimerisation (C-terminal) domain"/>
    <property type="match status" value="1"/>
</dbReference>
<evidence type="ECO:0000313" key="3">
    <source>
        <dbReference type="Proteomes" id="UP001055437"/>
    </source>
</evidence>
<sequence length="116" mass="12765">MIYIPNSVFLDPTLPRVGLSEEEAIKQGYEIKVAKLSVASVPRAKVIDEIEGMMKAVVDAKTNKILGCTLLCAESSEIINIVSAAMKANEDYTFLRDNIFTHPTMSEALNDLFSLI</sequence>
<dbReference type="Proteomes" id="UP001055437">
    <property type="component" value="Chromosome"/>
</dbReference>
<dbReference type="EMBL" id="CP099799">
    <property type="protein sequence ID" value="USS00284.1"/>
    <property type="molecule type" value="Genomic_DNA"/>
</dbReference>
<organism evidence="2 3">
    <name type="scientific">Clostridium septicum</name>
    <dbReference type="NCBI Taxonomy" id="1504"/>
    <lineage>
        <taxon>Bacteria</taxon>
        <taxon>Bacillati</taxon>
        <taxon>Bacillota</taxon>
        <taxon>Clostridia</taxon>
        <taxon>Eubacteriales</taxon>
        <taxon>Clostridiaceae</taxon>
        <taxon>Clostridium</taxon>
    </lineage>
</organism>
<dbReference type="InterPro" id="IPR016156">
    <property type="entry name" value="FAD/NAD-linked_Rdtase_dimer_sf"/>
</dbReference>
<dbReference type="Pfam" id="PF02852">
    <property type="entry name" value="Pyr_redox_dim"/>
    <property type="match status" value="1"/>
</dbReference>
<dbReference type="Gene3D" id="3.30.390.30">
    <property type="match status" value="1"/>
</dbReference>
<reference evidence="2" key="1">
    <citation type="submission" date="2022-06" db="EMBL/GenBank/DDBJ databases">
        <authorList>
            <person name="Holder M.E."/>
            <person name="Ajami N.J."/>
            <person name="Petrosino J.F."/>
        </authorList>
    </citation>
    <scope>NUCLEOTIDE SEQUENCE</scope>
    <source>
        <strain evidence="2">RMA 8861</strain>
    </source>
</reference>
<proteinExistence type="predicted"/>
<gene>
    <name evidence="2" type="ORF">NH397_12410</name>
</gene>